<dbReference type="PANTHER" id="PTHR15414:SF0">
    <property type="entry name" value="ENDOPLASMIC RETICULUM LECTIN 1"/>
    <property type="match status" value="1"/>
</dbReference>
<dbReference type="AlphaFoldDB" id="A0A9P7GGG1"/>
<evidence type="ECO:0000313" key="2">
    <source>
        <dbReference type="EMBL" id="KAG5646672.1"/>
    </source>
</evidence>
<feature type="region of interest" description="Disordered" evidence="1">
    <location>
        <begin position="172"/>
        <end position="217"/>
    </location>
</feature>
<evidence type="ECO:0000256" key="1">
    <source>
        <dbReference type="SAM" id="MobiDB-lite"/>
    </source>
</evidence>
<dbReference type="OrthoDB" id="448954at2759"/>
<organism evidence="2 3">
    <name type="scientific">Asterophora parasitica</name>
    <dbReference type="NCBI Taxonomy" id="117018"/>
    <lineage>
        <taxon>Eukaryota</taxon>
        <taxon>Fungi</taxon>
        <taxon>Dikarya</taxon>
        <taxon>Basidiomycota</taxon>
        <taxon>Agaricomycotina</taxon>
        <taxon>Agaricomycetes</taxon>
        <taxon>Agaricomycetidae</taxon>
        <taxon>Agaricales</taxon>
        <taxon>Tricholomatineae</taxon>
        <taxon>Lyophyllaceae</taxon>
        <taxon>Asterophora</taxon>
    </lineage>
</organism>
<feature type="compositionally biased region" description="Basic residues" evidence="1">
    <location>
        <begin position="200"/>
        <end position="209"/>
    </location>
</feature>
<sequence length="217" mass="24119">MTDTILFVKEAKTCSYVLVINTPRLCGEPGFKSHRDTGEEHQIRCREIVDTQPPAGTSDAHANLPDTDIPLKFPRRKSNLPPPAVKQPKVKVDGVEIKDLAYSEVLRKTLEAIMTGSGKDAKNVELQEVIGDDDNVVFELVEEFELEDGQLKPQFDKIREALKAVGYDVKGLPNKAQGAAGNGKKGDKRSEKEQAQVQNKKGKSKKVQNKGRWQEEL</sequence>
<gene>
    <name evidence="2" type="ORF">DXG03_002662</name>
</gene>
<dbReference type="GO" id="GO:0005788">
    <property type="term" value="C:endoplasmic reticulum lumen"/>
    <property type="evidence" value="ECO:0007669"/>
    <property type="project" value="TreeGrafter"/>
</dbReference>
<feature type="compositionally biased region" description="Basic and acidic residues" evidence="1">
    <location>
        <begin position="184"/>
        <end position="194"/>
    </location>
</feature>
<reference evidence="2" key="1">
    <citation type="submission" date="2020-07" db="EMBL/GenBank/DDBJ databases">
        <authorList>
            <person name="Nieuwenhuis M."/>
            <person name="Van De Peppel L.J.J."/>
        </authorList>
    </citation>
    <scope>NUCLEOTIDE SEQUENCE</scope>
    <source>
        <strain evidence="2">AP01</strain>
        <tissue evidence="2">Mycelium</tissue>
    </source>
</reference>
<accession>A0A9P7GGG1</accession>
<reference evidence="2" key="2">
    <citation type="submission" date="2021-10" db="EMBL/GenBank/DDBJ databases">
        <title>Phylogenomics reveals ancestral predisposition of the termite-cultivated fungus Termitomyces towards a domesticated lifestyle.</title>
        <authorList>
            <person name="Auxier B."/>
            <person name="Grum-Grzhimaylo A."/>
            <person name="Cardenas M.E."/>
            <person name="Lodge J.D."/>
            <person name="Laessoe T."/>
            <person name="Pedersen O."/>
            <person name="Smith M.E."/>
            <person name="Kuyper T.W."/>
            <person name="Franco-Molano E.A."/>
            <person name="Baroni T.J."/>
            <person name="Aanen D.K."/>
        </authorList>
    </citation>
    <scope>NUCLEOTIDE SEQUENCE</scope>
    <source>
        <strain evidence="2">AP01</strain>
        <tissue evidence="2">Mycelium</tissue>
    </source>
</reference>
<protein>
    <submittedName>
        <fullName evidence="2">Uncharacterized protein</fullName>
    </submittedName>
</protein>
<dbReference type="GO" id="GO:0030970">
    <property type="term" value="P:retrograde protein transport, ER to cytosol"/>
    <property type="evidence" value="ECO:0007669"/>
    <property type="project" value="TreeGrafter"/>
</dbReference>
<evidence type="ECO:0000313" key="3">
    <source>
        <dbReference type="Proteomes" id="UP000775547"/>
    </source>
</evidence>
<proteinExistence type="predicted"/>
<comment type="caution">
    <text evidence="2">The sequence shown here is derived from an EMBL/GenBank/DDBJ whole genome shotgun (WGS) entry which is preliminary data.</text>
</comment>
<dbReference type="GO" id="GO:0030968">
    <property type="term" value="P:endoplasmic reticulum unfolded protein response"/>
    <property type="evidence" value="ECO:0007669"/>
    <property type="project" value="InterPro"/>
</dbReference>
<dbReference type="InterPro" id="IPR045149">
    <property type="entry name" value="OS-9-like"/>
</dbReference>
<dbReference type="PANTHER" id="PTHR15414">
    <property type="entry name" value="OS-9-RELATED"/>
    <property type="match status" value="1"/>
</dbReference>
<name>A0A9P7GGG1_9AGAR</name>
<dbReference type="EMBL" id="JABCKV010000018">
    <property type="protein sequence ID" value="KAG5646672.1"/>
    <property type="molecule type" value="Genomic_DNA"/>
</dbReference>
<dbReference type="Proteomes" id="UP000775547">
    <property type="component" value="Unassembled WGS sequence"/>
</dbReference>
<keyword evidence="3" id="KW-1185">Reference proteome</keyword>